<reference evidence="3 4" key="1">
    <citation type="submission" date="2019-08" db="EMBL/GenBank/DDBJ databases">
        <title>Antarcticibacterium arcticum sp. nov., a bacterium isolated from marine sediment of the Canadian Beaufort Sea.</title>
        <authorList>
            <person name="Lee Y.M."/>
            <person name="Baek K."/>
            <person name="Lee D.-H."/>
            <person name="Shin S.C."/>
            <person name="Jin Y.K."/>
            <person name="Park Y."/>
        </authorList>
    </citation>
    <scope>NUCLEOTIDE SEQUENCE [LARGE SCALE GENOMIC DNA]</scope>
    <source>
        <strain evidence="3 4">PAMC 28998</strain>
    </source>
</reference>
<dbReference type="RefSeq" id="WP_146836817.1">
    <property type="nucleotide sequence ID" value="NZ_CP042476.1"/>
</dbReference>
<dbReference type="NCBIfam" id="TIGR04131">
    <property type="entry name" value="Bac_Flav_CTERM"/>
    <property type="match status" value="1"/>
</dbReference>
<gene>
    <name evidence="3" type="ORF">FK178_14450</name>
</gene>
<keyword evidence="1" id="KW-0732">Signal</keyword>
<keyword evidence="4" id="KW-1185">Reference proteome</keyword>
<dbReference type="OrthoDB" id="1236981at2"/>
<evidence type="ECO:0000313" key="3">
    <source>
        <dbReference type="EMBL" id="QED38842.1"/>
    </source>
</evidence>
<sequence length="2034" mass="215757">MRNFTLGKKGLPMILFALILLTTSFSSFAQENCPTVADTTQDFCYLATVSDLEATANGDAVRWYRTATSVNPIPENELLETRTYFAGNASGTCTTRTAVSVTVDNAGAPEPQFGNIFAPCVYGSTGADVKTVQDLINNIDGFQVEIYAEQFSGDPLPSSTPLNIGESYYAGQRNEDTGCPTSRVAIRYDPVFAPAPTAEPTQTFCEGATVADLEAQATSEYTQGFRWYSTATSQPPLSSSTELIDGETYYVSQIVNRDDRNEPPCESRNRFEVTVVVQGPVDLGEPATGIVCESDVQETFPDFESIENFYLSLLPEGTPTNGTFNPTAEEIAQIYQNDEDGLGDFTTTYTVGVDGCESSVEITITIVAEEEANAGTIEDIVVECEDEEIVILDDSILSEDATTGGTFTGEGVNEEGNFDPAIGPGTYTITYTVDDNADCVMEGTSDSTTFTITVQGTEELGQPIVMEMCITEVQALFSDPSQAEAFFQNILEENGISNFDGTFEPSEEVVGSEIYAYINSNPTAPATFNTTYTVTTNCGEESVDITLTINNTEEPNAGPINPAPVCSSATLFDLNTLLGDNNDAGGTFSDEDGVVENGLFDVSQVGEFEITYTVTASDENCTEGEDDSTTFTLTVSEGFMAESPAPAIVCESDVQATFPSVDEVRKFYIAIAQQAGFPTNGTLDPTASQLVQEYQADEDGLGDFTTTYTFGDGDCQTSVELTVRIVAAEEANAGTIEDFTVDCDSEELIVLADRLSDDATTGGTFSGEGVDADGNFDPSIGPGSYEITYNVDDSANCVIEGSTDSTTFTITVEGSFELGEPIVMEMCITDVEAMLTNPQAAMDLFNDALTENGIEDLDGEFSPALNVIAGQIAAYLNNPTPSQTFETTYSVSNECGEDSVLISLTINDTVAPNAGPINPAPVCSSATLFDLNTLLGDNNDAGGTFSDEDGVIENGLFDVSQVGEFEITYTVTASDENCTEGEDDSTTFTLTVSEGFMAESPAPAIVCESDVQATFPSVDEVRKFYIAIAQQAGFPTNGTLDPTASQLVQEYQADEDGLGDFTTTYTFGDGDCQTSVELTVRIVAAEEANAGTIEDFTVDCDSEELIVLADRLSDDATTGGTFSGEGVDADGNFDPSIGPGSYEITYNVDDSANCVIEGSTDSTTFTITVEGSVELGEPIVMEMCITDVEAMLTNPQAAMDLFNDALTENGIEDLDGEFSPALNVIAGQIAAYLNNPTPSQTFETTYSVSNECGEDSVLISLTINDVTEATTGEIEDFQVCSADGTINLYDRLTDANTSGGIFSDEDGEIVDGLFDVSQMGEFTVTYTVSEDQGDACVEGTASTQFTITVTDGITLENPAPGIVCESDVQATFPSNDEIRKFFVALLPAGVPTNGTLNPTPAQIAQMYQNDADGLGDFTTTYSVTVGNCVTTVQLTARIVAEEEATTGEITNIDVCLAEGNINLFDRLTDDNTRGGTFSTEDGELENGLLDVSAEGVFTITYTVSEEDPTTCLTGTASTEFTVTVSESSFDAGADNSREVCNSDVRNLSTNGVRNLFLGLLDEGVSTNGTFEPSINALINQYNMVSNYGDFTTIYTLGEGDCADSAVLTITVLEANDAGADMNLTFCATEGPVNLFDYLSAFASTNGTFSGLTDGMFDPSNAELGETEITYEVEDDESVCSTGNFTATFTINVVAPAPANAGGDVTVTYCLDQNENIQLNTLLGDDALMTGSFSAPYANGVFNPSNAGLGEFVITYTVDGAADCAIGTDSATITITVLETTATAPVADAAQAFCEVDDATVADLVATGEGLIWYLDADLETEADPTTILLDGAVYYVVSSTGDSVCETSDAVMVTVTINDSVSPTIQPEGNEFCRNDNPTVQDLIDNLNGDGIRIYSSATGGTALATSTALQNGVNYYATATNTTGCESSERRLIAVEVGFCGIPEGFSPNGDNINDRFVIPDIAEDYPNYTIEIFNRWGNVVFKGNARTPDWDGVSNQSTTLGDKVLPAGVYFYILNYNDGQTSPVQGKLYLSR</sequence>
<accession>A0A5B8YLP5</accession>
<feature type="domain" description="Ig-like" evidence="2">
    <location>
        <begin position="195"/>
        <end position="278"/>
    </location>
</feature>
<dbReference type="InterPro" id="IPR044023">
    <property type="entry name" value="Ig_7"/>
</dbReference>
<dbReference type="InterPro" id="IPR026341">
    <property type="entry name" value="T9SS_type_B"/>
</dbReference>
<dbReference type="Pfam" id="PF13585">
    <property type="entry name" value="CHU_C"/>
    <property type="match status" value="1"/>
</dbReference>
<evidence type="ECO:0000256" key="1">
    <source>
        <dbReference type="SAM" id="SignalP"/>
    </source>
</evidence>
<name>A0A5B8YLP5_9FLAO</name>
<feature type="domain" description="Ig-like" evidence="2">
    <location>
        <begin position="1862"/>
        <end position="1938"/>
    </location>
</feature>
<protein>
    <submittedName>
        <fullName evidence="3">Gliding motility-associated C-terminal domain-containing protein</fullName>
    </submittedName>
</protein>
<feature type="signal peptide" evidence="1">
    <location>
        <begin position="1"/>
        <end position="29"/>
    </location>
</feature>
<dbReference type="Proteomes" id="UP000321954">
    <property type="component" value="Chromosome"/>
</dbReference>
<organism evidence="3 4">
    <name type="scientific">Antarcticibacterium arcticum</name>
    <dbReference type="NCBI Taxonomy" id="2585771"/>
    <lineage>
        <taxon>Bacteria</taxon>
        <taxon>Pseudomonadati</taxon>
        <taxon>Bacteroidota</taxon>
        <taxon>Flavobacteriia</taxon>
        <taxon>Flavobacteriales</taxon>
        <taxon>Flavobacteriaceae</taxon>
        <taxon>Antarcticibacterium</taxon>
    </lineage>
</organism>
<dbReference type="KEGG" id="anp:FK178_14450"/>
<dbReference type="EMBL" id="CP042476">
    <property type="protein sequence ID" value="QED38842.1"/>
    <property type="molecule type" value="Genomic_DNA"/>
</dbReference>
<evidence type="ECO:0000259" key="2">
    <source>
        <dbReference type="Pfam" id="PF19081"/>
    </source>
</evidence>
<evidence type="ECO:0000313" key="4">
    <source>
        <dbReference type="Proteomes" id="UP000321954"/>
    </source>
</evidence>
<proteinExistence type="predicted"/>
<dbReference type="Pfam" id="PF19081">
    <property type="entry name" value="Ig_7"/>
    <property type="match status" value="2"/>
</dbReference>
<feature type="chain" id="PRO_5022906157" evidence="1">
    <location>
        <begin position="30"/>
        <end position="2034"/>
    </location>
</feature>